<dbReference type="Proteomes" id="UP001482620">
    <property type="component" value="Unassembled WGS sequence"/>
</dbReference>
<protein>
    <submittedName>
        <fullName evidence="1">Uncharacterized protein</fullName>
    </submittedName>
</protein>
<accession>A0ABV0ST07</accession>
<reference evidence="1 2" key="1">
    <citation type="submission" date="2021-06" db="EMBL/GenBank/DDBJ databases">
        <authorList>
            <person name="Palmer J.M."/>
        </authorList>
    </citation>
    <scope>NUCLEOTIDE SEQUENCE [LARGE SCALE GENOMIC DNA]</scope>
    <source>
        <strain evidence="2">if_2019</strain>
        <tissue evidence="1">Muscle</tissue>
    </source>
</reference>
<sequence length="95" mass="10651">MSIYGDEQLRVLIRASQRTGPEVNQKAGEVRGRTRPDWSRYSVQALNDTTGDEVSSMEQQQQTQEMIQDLKTLPDALNSVAIDSTSTFPFVCQIS</sequence>
<proteinExistence type="predicted"/>
<name>A0ABV0ST07_9TELE</name>
<keyword evidence="2" id="KW-1185">Reference proteome</keyword>
<organism evidence="1 2">
    <name type="scientific">Ilyodon furcidens</name>
    <name type="common">goldbreast splitfin</name>
    <dbReference type="NCBI Taxonomy" id="33524"/>
    <lineage>
        <taxon>Eukaryota</taxon>
        <taxon>Metazoa</taxon>
        <taxon>Chordata</taxon>
        <taxon>Craniata</taxon>
        <taxon>Vertebrata</taxon>
        <taxon>Euteleostomi</taxon>
        <taxon>Actinopterygii</taxon>
        <taxon>Neopterygii</taxon>
        <taxon>Teleostei</taxon>
        <taxon>Neoteleostei</taxon>
        <taxon>Acanthomorphata</taxon>
        <taxon>Ovalentaria</taxon>
        <taxon>Atherinomorphae</taxon>
        <taxon>Cyprinodontiformes</taxon>
        <taxon>Goodeidae</taxon>
        <taxon>Ilyodon</taxon>
    </lineage>
</organism>
<gene>
    <name evidence="1" type="ORF">ILYODFUR_035791</name>
</gene>
<comment type="caution">
    <text evidence="1">The sequence shown here is derived from an EMBL/GenBank/DDBJ whole genome shotgun (WGS) entry which is preliminary data.</text>
</comment>
<evidence type="ECO:0000313" key="2">
    <source>
        <dbReference type="Proteomes" id="UP001482620"/>
    </source>
</evidence>
<evidence type="ECO:0000313" key="1">
    <source>
        <dbReference type="EMBL" id="MEQ2223340.1"/>
    </source>
</evidence>
<dbReference type="EMBL" id="JAHRIQ010006982">
    <property type="protein sequence ID" value="MEQ2223340.1"/>
    <property type="molecule type" value="Genomic_DNA"/>
</dbReference>